<dbReference type="GO" id="GO:0003723">
    <property type="term" value="F:RNA binding"/>
    <property type="evidence" value="ECO:0007669"/>
    <property type="project" value="UniProtKB-KW"/>
</dbReference>
<dbReference type="SUPFAM" id="SSF53335">
    <property type="entry name" value="S-adenosyl-L-methionine-dependent methyltransferases"/>
    <property type="match status" value="1"/>
</dbReference>
<keyword evidence="2" id="KW-0808">Transferase</keyword>
<evidence type="ECO:0000256" key="2">
    <source>
        <dbReference type="ARBA" id="ARBA00022679"/>
    </source>
</evidence>
<keyword evidence="1 5" id="KW-0489">Methyltransferase</keyword>
<evidence type="ECO:0000313" key="5">
    <source>
        <dbReference type="EMBL" id="BAV95472.1"/>
    </source>
</evidence>
<evidence type="ECO:0000256" key="1">
    <source>
        <dbReference type="ARBA" id="ARBA00022603"/>
    </source>
</evidence>
<sequence length="190" mass="21442">MYKANKIKDSLRMSYTISKSGSVTPSSKRLALKMISQIDFNKTKLIVELGAGNGCITKYILQKMSKDSILIVFEVDPKMIEILKGIEDHRLIVVNDSAENITTHITKAGKTKADAIISCLPITILPKNLVNNILQKCTEVLGDTGRYVQFQYSPRTFKMLKKYFDILRKDLVLMNIPPAFVMHCSVKKDI</sequence>
<dbReference type="InterPro" id="IPR001737">
    <property type="entry name" value="KsgA/Erm"/>
</dbReference>
<dbReference type="Pfam" id="PF00398">
    <property type="entry name" value="RrnaAD"/>
    <property type="match status" value="1"/>
</dbReference>
<gene>
    <name evidence="5" type="ORF">JBKA6_1459</name>
</gene>
<dbReference type="PROSITE" id="PS01131">
    <property type="entry name" value="RRNA_A_DIMETH"/>
    <property type="match status" value="1"/>
</dbReference>
<dbReference type="InterPro" id="IPR020596">
    <property type="entry name" value="rRNA_Ade_Mease_Trfase_CS"/>
</dbReference>
<dbReference type="AlphaFoldDB" id="A0A1J1ED73"/>
<dbReference type="Proteomes" id="UP000243197">
    <property type="component" value="Chromosome"/>
</dbReference>
<evidence type="ECO:0000256" key="3">
    <source>
        <dbReference type="ARBA" id="ARBA00022691"/>
    </source>
</evidence>
<dbReference type="RefSeq" id="WP_096687273.1">
    <property type="nucleotide sequence ID" value="NZ_AP014564.1"/>
</dbReference>
<keyword evidence="3" id="KW-0949">S-adenosyl-L-methionine</keyword>
<accession>A0A1J1ED73</accession>
<dbReference type="KEGG" id="ise:JBKA6_1459"/>
<dbReference type="OrthoDB" id="9805585at2"/>
<reference evidence="5 6" key="1">
    <citation type="submission" date="2014-03" db="EMBL/GenBank/DDBJ databases">
        <title>complete genome sequence of Flavobacteriaceae bacterium JBKA-6.</title>
        <authorList>
            <person name="Takano T."/>
            <person name="Nakamura Y."/>
            <person name="Takuma S."/>
            <person name="Yasuike M."/>
            <person name="Matsuyama T."/>
            <person name="Sakai T."/>
            <person name="Fujiwara A."/>
            <person name="Kimoto K."/>
            <person name="Fukuda Y."/>
            <person name="Kondo H."/>
            <person name="Hirono I."/>
            <person name="Nakayasu C."/>
        </authorList>
    </citation>
    <scope>NUCLEOTIDE SEQUENCE [LARGE SCALE GENOMIC DNA]</scope>
    <source>
        <strain evidence="5 6">JBKA-6</strain>
    </source>
</reference>
<dbReference type="EMBL" id="AP014564">
    <property type="protein sequence ID" value="BAV95472.1"/>
    <property type="molecule type" value="Genomic_DNA"/>
</dbReference>
<protein>
    <submittedName>
        <fullName evidence="5">Ribosomal RNA adenine dimethylase</fullName>
    </submittedName>
</protein>
<name>A0A1J1ED73_9FLAO</name>
<dbReference type="Gene3D" id="3.40.50.150">
    <property type="entry name" value="Vaccinia Virus protein VP39"/>
    <property type="match status" value="1"/>
</dbReference>
<evidence type="ECO:0000313" key="6">
    <source>
        <dbReference type="Proteomes" id="UP000243197"/>
    </source>
</evidence>
<dbReference type="InterPro" id="IPR029063">
    <property type="entry name" value="SAM-dependent_MTases_sf"/>
</dbReference>
<proteinExistence type="predicted"/>
<keyword evidence="6" id="KW-1185">Reference proteome</keyword>
<organism evidence="5 6">
    <name type="scientific">Ichthyobacterium seriolicida</name>
    <dbReference type="NCBI Taxonomy" id="242600"/>
    <lineage>
        <taxon>Bacteria</taxon>
        <taxon>Pseudomonadati</taxon>
        <taxon>Bacteroidota</taxon>
        <taxon>Flavobacteriia</taxon>
        <taxon>Flavobacteriales</taxon>
        <taxon>Ichthyobacteriaceae</taxon>
        <taxon>Ichthyobacterium</taxon>
    </lineage>
</organism>
<evidence type="ECO:0000256" key="4">
    <source>
        <dbReference type="ARBA" id="ARBA00022884"/>
    </source>
</evidence>
<dbReference type="GO" id="GO:0000179">
    <property type="term" value="F:rRNA (adenine-N6,N6-)-dimethyltransferase activity"/>
    <property type="evidence" value="ECO:0007669"/>
    <property type="project" value="InterPro"/>
</dbReference>
<keyword evidence="4" id="KW-0694">RNA-binding</keyword>
<dbReference type="CDD" id="cd02440">
    <property type="entry name" value="AdoMet_MTases"/>
    <property type="match status" value="1"/>
</dbReference>